<dbReference type="Gene3D" id="1.10.8.1050">
    <property type="entry name" value="Antitoxin VbhA-like"/>
    <property type="match status" value="1"/>
</dbReference>
<organism evidence="3 4">
    <name type="scientific">Labedella phragmitis</name>
    <dbReference type="NCBI Taxonomy" id="2498849"/>
    <lineage>
        <taxon>Bacteria</taxon>
        <taxon>Bacillati</taxon>
        <taxon>Actinomycetota</taxon>
        <taxon>Actinomycetes</taxon>
        <taxon>Micrococcales</taxon>
        <taxon>Microbacteriaceae</taxon>
        <taxon>Labedella</taxon>
    </lineage>
</organism>
<comment type="caution">
    <text evidence="3">The sequence shown here is derived from an EMBL/GenBank/DDBJ whole genome shotgun (WGS) entry which is preliminary data.</text>
</comment>
<feature type="region of interest" description="Disordered" evidence="1">
    <location>
        <begin position="1"/>
        <end position="34"/>
    </location>
</feature>
<evidence type="ECO:0000256" key="1">
    <source>
        <dbReference type="SAM" id="MobiDB-lite"/>
    </source>
</evidence>
<dbReference type="InterPro" id="IPR043038">
    <property type="entry name" value="VbhA_sf"/>
</dbReference>
<dbReference type="Proteomes" id="UP000288547">
    <property type="component" value="Unassembled WGS sequence"/>
</dbReference>
<dbReference type="CDD" id="cd11586">
    <property type="entry name" value="VbhA_like"/>
    <property type="match status" value="1"/>
</dbReference>
<dbReference type="Pfam" id="PF18495">
    <property type="entry name" value="VbhA"/>
    <property type="match status" value="1"/>
</dbReference>
<dbReference type="InterPro" id="IPR041535">
    <property type="entry name" value="VbhA"/>
</dbReference>
<dbReference type="RefSeq" id="WP_128493854.1">
    <property type="nucleotide sequence ID" value="NZ_RZNB01000001.1"/>
</dbReference>
<sequence>MTHIENSGRRERSVLTVRRTSELEGARSTDATRRDQDAYVRGEIDVDQLGERVKARYGIA</sequence>
<evidence type="ECO:0000313" key="4">
    <source>
        <dbReference type="Proteomes" id="UP000288547"/>
    </source>
</evidence>
<protein>
    <recommendedName>
        <fullName evidence="2">Antitoxin VbhA domain-containing protein</fullName>
    </recommendedName>
</protein>
<accession>A0A3S3ZT06</accession>
<evidence type="ECO:0000313" key="3">
    <source>
        <dbReference type="EMBL" id="RWZ53011.1"/>
    </source>
</evidence>
<evidence type="ECO:0000259" key="2">
    <source>
        <dbReference type="Pfam" id="PF18495"/>
    </source>
</evidence>
<dbReference type="EMBL" id="RZNB01000001">
    <property type="protein sequence ID" value="RWZ53011.1"/>
    <property type="molecule type" value="Genomic_DNA"/>
</dbReference>
<dbReference type="OrthoDB" id="3838015at2"/>
<keyword evidence="4" id="KW-1185">Reference proteome</keyword>
<proteinExistence type="predicted"/>
<feature type="domain" description="Antitoxin VbhA" evidence="2">
    <location>
        <begin position="10"/>
        <end position="56"/>
    </location>
</feature>
<reference evidence="3 4" key="1">
    <citation type="submission" date="2018-12" db="EMBL/GenBank/DDBJ databases">
        <authorList>
            <person name="Li F."/>
        </authorList>
    </citation>
    <scope>NUCLEOTIDE SEQUENCE [LARGE SCALE GENOMIC DNA]</scope>
    <source>
        <strain evidence="3 4">11W25H-1</strain>
    </source>
</reference>
<dbReference type="AlphaFoldDB" id="A0A3S3ZT06"/>
<dbReference type="InterPro" id="IPR033788">
    <property type="entry name" value="VbhA-like"/>
</dbReference>
<name>A0A3S3ZT06_9MICO</name>
<gene>
    <name evidence="3" type="ORF">ELQ90_03520</name>
</gene>